<sequence>MLWLFLCIVLCLRQEIGGECDIKCWISRLQLNLGRIDFAHNGTIFNYGIALNNITIYNIDLTKINSSYYPNPWKIENGLLIESTITTSIDLDLNVTQQKPIKLNPVIAKIHAEVDNMNSRIGFHFENDAHGLITKVTAPSDQCGSTLTNIKLQAHFDQAWEELIYDAVEPLIESVLKKEIGPIFCSGLLDPVVSNVSSIFSNISDMVRPYLGDVRPIDIPIGEGMSDLRESVLIDTLRYVLSNLTQGDGEFNINSLVNRFTNNTGEFNLETLLNYFNLTDPIDINISLPFLNSSLYLKLLDLNISGLNSWKNSTFFDPISAYVIDSHTTLDHFIFNISFFYNFSLSDFQYAEDNLYLTEYADIDISLHDLFFKVLAQIAHKVGYGINFTDPDCINEDCLKSLFSADGTGITQMKVNTFVDYFAVNATKGGIEENFREFINNAVKFFVHNYRNLSGPFISSVLQTYGIKAVNNMITTQLKNATCHDQPNDQKVEINSVITSSVSTAALVLALIFMIIVCICSSKMKMKPAESLESLDMLQNINEEKLSCMGRFLRTDSKSSLLMTPKLSKLTRCLIPFFLLINTAGYISSNTGMALSVYIKFWLGTDKLVALPPVHEFSLWNTVTQMWEAKTYLLAVLIFIMSIVWPYSQMIAMLLVWILPATVITPKWRELVLMTQNILHKWIYICTYIVILMLLAFNFNLDMPIVSSLISKPFSINLWVYPLYGYTSFIFCIILTYILSHLMLYFERKVDHQIEIEEKEDKMTFLSRENNMFSHIFVLVMYLISVPFMFIGMIRKFFSFELVGLTGWALKAMQYPYIKEYSPVSLFLTMPDHAEKPNCFTIRYSQIVFGLITIAAPVLHLISLGILWFIPMISKKQRYFLVFVEILYSWSCIDVFAVSICSAVMQISQFARFMVGDQCNWINPLISLFFAGEDTIKGHETCFDVETKLCPESWCLFVGVVSHAILSFFTVIYTRKIMAKKDPASTYTVIE</sequence>
<dbReference type="PANTHER" id="PTHR34730:SF1">
    <property type="entry name" value="PARAQUAT-INDUCIBLE PROTEIN A"/>
    <property type="match status" value="1"/>
</dbReference>
<gene>
    <name evidence="3" type="ORF">TVAG_346120</name>
</gene>
<feature type="transmembrane region" description="Helical" evidence="1">
    <location>
        <begin position="632"/>
        <end position="661"/>
    </location>
</feature>
<dbReference type="Proteomes" id="UP000001542">
    <property type="component" value="Unassembled WGS sequence"/>
</dbReference>
<feature type="transmembrane region" description="Helical" evidence="1">
    <location>
        <begin position="847"/>
        <end position="870"/>
    </location>
</feature>
<feature type="transmembrane region" description="Helical" evidence="1">
    <location>
        <begin position="573"/>
        <end position="599"/>
    </location>
</feature>
<keyword evidence="1" id="KW-0812">Transmembrane</keyword>
<feature type="transmembrane region" description="Helical" evidence="1">
    <location>
        <begin position="882"/>
        <end position="905"/>
    </location>
</feature>
<organism evidence="3 4">
    <name type="scientific">Trichomonas vaginalis (strain ATCC PRA-98 / G3)</name>
    <dbReference type="NCBI Taxonomy" id="412133"/>
    <lineage>
        <taxon>Eukaryota</taxon>
        <taxon>Metamonada</taxon>
        <taxon>Parabasalia</taxon>
        <taxon>Trichomonadida</taxon>
        <taxon>Trichomonadidae</taxon>
        <taxon>Trichomonas</taxon>
    </lineage>
</organism>
<evidence type="ECO:0000313" key="3">
    <source>
        <dbReference type="EMBL" id="EAX94750.1"/>
    </source>
</evidence>
<dbReference type="OMA" id="WSAIEVF"/>
<feature type="transmembrane region" description="Helical" evidence="1">
    <location>
        <begin position="497"/>
        <end position="520"/>
    </location>
</feature>
<name>A2FK03_TRIV3</name>
<protein>
    <recommendedName>
        <fullName evidence="5">Lipid-binding serum glycoprotein N-terminal domain-containing protein</fullName>
    </recommendedName>
</protein>
<dbReference type="Pfam" id="PF04403">
    <property type="entry name" value="PqiA"/>
    <property type="match status" value="2"/>
</dbReference>
<reference evidence="3" key="1">
    <citation type="submission" date="2006-10" db="EMBL/GenBank/DDBJ databases">
        <authorList>
            <person name="Amadeo P."/>
            <person name="Zhao Q."/>
            <person name="Wortman J."/>
            <person name="Fraser-Liggett C."/>
            <person name="Carlton J."/>
        </authorList>
    </citation>
    <scope>NUCLEOTIDE SEQUENCE</scope>
    <source>
        <strain evidence="3">G3</strain>
    </source>
</reference>
<dbReference type="OrthoDB" id="48427at2759"/>
<feature type="signal peptide" evidence="2">
    <location>
        <begin position="1"/>
        <end position="18"/>
    </location>
</feature>
<feature type="chain" id="PRO_5002643752" description="Lipid-binding serum glycoprotein N-terminal domain-containing protein" evidence="2">
    <location>
        <begin position="19"/>
        <end position="991"/>
    </location>
</feature>
<proteinExistence type="predicted"/>
<accession>A2FK03</accession>
<reference evidence="3" key="2">
    <citation type="journal article" date="2007" name="Science">
        <title>Draft genome sequence of the sexually transmitted pathogen Trichomonas vaginalis.</title>
        <authorList>
            <person name="Carlton J.M."/>
            <person name="Hirt R.P."/>
            <person name="Silva J.C."/>
            <person name="Delcher A.L."/>
            <person name="Schatz M."/>
            <person name="Zhao Q."/>
            <person name="Wortman J.R."/>
            <person name="Bidwell S.L."/>
            <person name="Alsmark U.C.M."/>
            <person name="Besteiro S."/>
            <person name="Sicheritz-Ponten T."/>
            <person name="Noel C.J."/>
            <person name="Dacks J.B."/>
            <person name="Foster P.G."/>
            <person name="Simillion C."/>
            <person name="Van de Peer Y."/>
            <person name="Miranda-Saavedra D."/>
            <person name="Barton G.J."/>
            <person name="Westrop G.D."/>
            <person name="Mueller S."/>
            <person name="Dessi D."/>
            <person name="Fiori P.L."/>
            <person name="Ren Q."/>
            <person name="Paulsen I."/>
            <person name="Zhang H."/>
            <person name="Bastida-Corcuera F.D."/>
            <person name="Simoes-Barbosa A."/>
            <person name="Brown M.T."/>
            <person name="Hayes R.D."/>
            <person name="Mukherjee M."/>
            <person name="Okumura C.Y."/>
            <person name="Schneider R."/>
            <person name="Smith A.J."/>
            <person name="Vanacova S."/>
            <person name="Villalvazo M."/>
            <person name="Haas B.J."/>
            <person name="Pertea M."/>
            <person name="Feldblyum T.V."/>
            <person name="Utterback T.R."/>
            <person name="Shu C.L."/>
            <person name="Osoegawa K."/>
            <person name="de Jong P.J."/>
            <person name="Hrdy I."/>
            <person name="Horvathova L."/>
            <person name="Zubacova Z."/>
            <person name="Dolezal P."/>
            <person name="Malik S.B."/>
            <person name="Logsdon J.M. Jr."/>
            <person name="Henze K."/>
            <person name="Gupta A."/>
            <person name="Wang C.C."/>
            <person name="Dunne R.L."/>
            <person name="Upcroft J.A."/>
            <person name="Upcroft P."/>
            <person name="White O."/>
            <person name="Salzberg S.L."/>
            <person name="Tang P."/>
            <person name="Chiu C.-H."/>
            <person name="Lee Y.-S."/>
            <person name="Embley T.M."/>
            <person name="Coombs G.H."/>
            <person name="Mottram J.C."/>
            <person name="Tachezy J."/>
            <person name="Fraser-Liggett C.M."/>
            <person name="Johnson P.J."/>
        </authorList>
    </citation>
    <scope>NUCLEOTIDE SEQUENCE [LARGE SCALE GENOMIC DNA]</scope>
    <source>
        <strain evidence="3">G3</strain>
    </source>
</reference>
<evidence type="ECO:0000256" key="1">
    <source>
        <dbReference type="SAM" id="Phobius"/>
    </source>
</evidence>
<keyword evidence="2" id="KW-0732">Signal</keyword>
<feature type="transmembrane region" description="Helical" evidence="1">
    <location>
        <begin position="954"/>
        <end position="973"/>
    </location>
</feature>
<dbReference type="Gene3D" id="3.15.10.10">
    <property type="entry name" value="Bactericidal permeability-increasing protein, domain 1"/>
    <property type="match status" value="1"/>
</dbReference>
<evidence type="ECO:0008006" key="5">
    <source>
        <dbReference type="Google" id="ProtNLM"/>
    </source>
</evidence>
<dbReference type="VEuPathDB" id="TrichDB:TVAGG3_1018910"/>
<evidence type="ECO:0000256" key="2">
    <source>
        <dbReference type="SAM" id="SignalP"/>
    </source>
</evidence>
<dbReference type="InterPro" id="IPR007498">
    <property type="entry name" value="PqiA-like"/>
</dbReference>
<dbReference type="InParanoid" id="A2FK03"/>
<dbReference type="PANTHER" id="PTHR34730">
    <property type="entry name" value="UNNAMED PRODUCT"/>
    <property type="match status" value="1"/>
</dbReference>
<feature type="transmembrane region" description="Helical" evidence="1">
    <location>
        <begin position="772"/>
        <end position="794"/>
    </location>
</feature>
<dbReference type="AlphaFoldDB" id="A2FK03"/>
<feature type="transmembrane region" description="Helical" evidence="1">
    <location>
        <begin position="719"/>
        <end position="739"/>
    </location>
</feature>
<dbReference type="EMBL" id="DS113839">
    <property type="protein sequence ID" value="EAX94750.1"/>
    <property type="molecule type" value="Genomic_DNA"/>
</dbReference>
<keyword evidence="1" id="KW-0472">Membrane</keyword>
<feature type="transmembrane region" description="Helical" evidence="1">
    <location>
        <begin position="682"/>
        <end position="699"/>
    </location>
</feature>
<keyword evidence="4" id="KW-1185">Reference proteome</keyword>
<evidence type="ECO:0000313" key="4">
    <source>
        <dbReference type="Proteomes" id="UP000001542"/>
    </source>
</evidence>
<dbReference type="eggNOG" id="ENOG502QS2P">
    <property type="taxonomic scope" value="Eukaryota"/>
</dbReference>
<dbReference type="KEGG" id="tva:4752488"/>
<dbReference type="VEuPathDB" id="TrichDB:TVAG_346120"/>
<dbReference type="RefSeq" id="XP_001307680.1">
    <property type="nucleotide sequence ID" value="XM_001307679.1"/>
</dbReference>
<keyword evidence="1" id="KW-1133">Transmembrane helix</keyword>